<proteinExistence type="predicted"/>
<gene>
    <name evidence="4" type="ORF">POL58_03810</name>
</gene>
<accession>A0ABT5AZA9</accession>
<dbReference type="EMBL" id="JAQNDN010000001">
    <property type="protein sequence ID" value="MDC0666843.1"/>
    <property type="molecule type" value="Genomic_DNA"/>
</dbReference>
<dbReference type="RefSeq" id="WP_271994571.1">
    <property type="nucleotide sequence ID" value="NZ_JAQNDN010000001.1"/>
</dbReference>
<dbReference type="Gene3D" id="3.30.565.10">
    <property type="entry name" value="Histidine kinase-like ATPase, C-terminal domain"/>
    <property type="match status" value="1"/>
</dbReference>
<feature type="transmembrane region" description="Helical" evidence="1">
    <location>
        <begin position="133"/>
        <end position="151"/>
    </location>
</feature>
<name>A0ABT5AZA9_9BACT</name>
<keyword evidence="5" id="KW-1185">Reference proteome</keyword>
<dbReference type="Pfam" id="PF06580">
    <property type="entry name" value="His_kinase"/>
    <property type="match status" value="1"/>
</dbReference>
<dbReference type="SUPFAM" id="SSF55874">
    <property type="entry name" value="ATPase domain of HSP90 chaperone/DNA topoisomerase II/histidine kinase"/>
    <property type="match status" value="1"/>
</dbReference>
<feature type="domain" description="Histidine kinase/HSP90-like ATPase" evidence="2">
    <location>
        <begin position="272"/>
        <end position="366"/>
    </location>
</feature>
<reference evidence="4 5" key="1">
    <citation type="submission" date="2022-11" db="EMBL/GenBank/DDBJ databases">
        <title>Minimal conservation of predation-associated metabolite biosynthetic gene clusters underscores biosynthetic potential of Myxococcota including descriptions for ten novel species: Archangium lansinium sp. nov., Myxococcus landrumus sp. nov., Nannocystis bai.</title>
        <authorList>
            <person name="Ahearne A."/>
            <person name="Stevens C."/>
            <person name="Dowd S."/>
        </authorList>
    </citation>
    <scope>NUCLEOTIDE SEQUENCE [LARGE SCALE GENOMIC DNA]</scope>
    <source>
        <strain evidence="4 5">NCELM</strain>
    </source>
</reference>
<dbReference type="InterPro" id="IPR010559">
    <property type="entry name" value="Sig_transdc_His_kin_internal"/>
</dbReference>
<keyword evidence="1" id="KW-0472">Membrane</keyword>
<evidence type="ECO:0000313" key="5">
    <source>
        <dbReference type="Proteomes" id="UP001217838"/>
    </source>
</evidence>
<protein>
    <submittedName>
        <fullName evidence="4">Histidine kinase</fullName>
    </submittedName>
</protein>
<comment type="caution">
    <text evidence="4">The sequence shown here is derived from an EMBL/GenBank/DDBJ whole genome shotgun (WGS) entry which is preliminary data.</text>
</comment>
<feature type="transmembrane region" description="Helical" evidence="1">
    <location>
        <begin position="21"/>
        <end position="41"/>
    </location>
</feature>
<sequence length="376" mass="41408">MVEHRPESAATSHGPPAWVMAAPWLLCGLISSSQVYFLWPARVPEPSFLRDLAWQYPPWLYLAAAAPLVARMARRFPLGRDTWTRHFGKHLAANALLASGYAAVVCVAGILFGDAYYQETPVLAIYGKLLAKGVQLQLFVYWLVVALVHAYDYHRKARDAELAFCRLETQLAHAQLEALKMQLHPHFLFNTLHAIGVLVRKQDTQGSLQMLSGLADLLRLALDNTGRQLVPLKQELDFLGRYLAIEKVRFSDRLEVRIDVAPEVLDALVPNLILQPLVENAIRHGIAPRAASGRVVVTAGRERGALVLTVRDDGVGLPDAFCVERCAGVGLRNVRARLGQLFPADHRFEVAAAHGGGAAVSLQIPLAFEEPMYVGA</sequence>
<dbReference type="InterPro" id="IPR036890">
    <property type="entry name" value="HATPase_C_sf"/>
</dbReference>
<dbReference type="PANTHER" id="PTHR34220">
    <property type="entry name" value="SENSOR HISTIDINE KINASE YPDA"/>
    <property type="match status" value="1"/>
</dbReference>
<evidence type="ECO:0000313" key="4">
    <source>
        <dbReference type="EMBL" id="MDC0666843.1"/>
    </source>
</evidence>
<keyword evidence="1" id="KW-0812">Transmembrane</keyword>
<dbReference type="InterPro" id="IPR003594">
    <property type="entry name" value="HATPase_dom"/>
</dbReference>
<keyword evidence="4" id="KW-0808">Transferase</keyword>
<keyword evidence="1" id="KW-1133">Transmembrane helix</keyword>
<feature type="transmembrane region" description="Helical" evidence="1">
    <location>
        <begin position="91"/>
        <end position="113"/>
    </location>
</feature>
<dbReference type="PANTHER" id="PTHR34220:SF7">
    <property type="entry name" value="SENSOR HISTIDINE KINASE YPDA"/>
    <property type="match status" value="1"/>
</dbReference>
<organism evidence="4 5">
    <name type="scientific">Nannocystis radixulma</name>
    <dbReference type="NCBI Taxonomy" id="2995305"/>
    <lineage>
        <taxon>Bacteria</taxon>
        <taxon>Pseudomonadati</taxon>
        <taxon>Myxococcota</taxon>
        <taxon>Polyangia</taxon>
        <taxon>Nannocystales</taxon>
        <taxon>Nannocystaceae</taxon>
        <taxon>Nannocystis</taxon>
    </lineage>
</organism>
<keyword evidence="4" id="KW-0418">Kinase</keyword>
<feature type="domain" description="Signal transduction histidine kinase internal region" evidence="3">
    <location>
        <begin position="174"/>
        <end position="254"/>
    </location>
</feature>
<dbReference type="Proteomes" id="UP001217838">
    <property type="component" value="Unassembled WGS sequence"/>
</dbReference>
<evidence type="ECO:0000259" key="2">
    <source>
        <dbReference type="Pfam" id="PF02518"/>
    </source>
</evidence>
<dbReference type="Pfam" id="PF02518">
    <property type="entry name" value="HATPase_c"/>
    <property type="match status" value="1"/>
</dbReference>
<evidence type="ECO:0000256" key="1">
    <source>
        <dbReference type="SAM" id="Phobius"/>
    </source>
</evidence>
<dbReference type="GO" id="GO:0016301">
    <property type="term" value="F:kinase activity"/>
    <property type="evidence" value="ECO:0007669"/>
    <property type="project" value="UniProtKB-KW"/>
</dbReference>
<feature type="transmembrane region" description="Helical" evidence="1">
    <location>
        <begin position="53"/>
        <end position="70"/>
    </location>
</feature>
<dbReference type="InterPro" id="IPR050640">
    <property type="entry name" value="Bact_2-comp_sensor_kinase"/>
</dbReference>
<evidence type="ECO:0000259" key="3">
    <source>
        <dbReference type="Pfam" id="PF06580"/>
    </source>
</evidence>